<dbReference type="CDD" id="cd16936">
    <property type="entry name" value="HATPase_RsbW-like"/>
    <property type="match status" value="1"/>
</dbReference>
<evidence type="ECO:0000313" key="4">
    <source>
        <dbReference type="Proteomes" id="UP000076720"/>
    </source>
</evidence>
<dbReference type="PANTHER" id="PTHR35526:SF3">
    <property type="entry name" value="ANTI-SIGMA-F FACTOR RSBW"/>
    <property type="match status" value="1"/>
</dbReference>
<keyword evidence="1" id="KW-0418">Kinase</keyword>
<accession>A0ABN4P5Y9</accession>
<dbReference type="Gene3D" id="3.30.565.10">
    <property type="entry name" value="Histidine kinase-like ATPase, C-terminal domain"/>
    <property type="match status" value="1"/>
</dbReference>
<keyword evidence="4" id="KW-1185">Reference proteome</keyword>
<evidence type="ECO:0000259" key="2">
    <source>
        <dbReference type="Pfam" id="PF13581"/>
    </source>
</evidence>
<feature type="domain" description="Histidine kinase/HSP90-like ATPase" evidence="2">
    <location>
        <begin position="16"/>
        <end position="120"/>
    </location>
</feature>
<dbReference type="SUPFAM" id="SSF55874">
    <property type="entry name" value="ATPase domain of HSP90 chaperone/DNA topoisomerase II/histidine kinase"/>
    <property type="match status" value="1"/>
</dbReference>
<dbReference type="Proteomes" id="UP000076720">
    <property type="component" value="Chromosome"/>
</dbReference>
<gene>
    <name evidence="3" type="ORF">SAM40697_2668</name>
</gene>
<evidence type="ECO:0000256" key="1">
    <source>
        <dbReference type="ARBA" id="ARBA00022527"/>
    </source>
</evidence>
<reference evidence="3 4" key="2">
    <citation type="journal article" date="2016" name="Genome Announc.">
        <title>Complete Genome Sequence of Streptomyces ambofaciens DSM 40697, a Paradigm for Genome Plasticity Studies.</title>
        <authorList>
            <person name="Thibessard A."/>
            <person name="Leblond P."/>
        </authorList>
    </citation>
    <scope>NUCLEOTIDE SEQUENCE [LARGE SCALE GENOMIC DNA]</scope>
    <source>
        <strain evidence="3 4">DSM 40697</strain>
    </source>
</reference>
<dbReference type="InterPro" id="IPR050267">
    <property type="entry name" value="Anti-sigma-factor_SerPK"/>
</dbReference>
<dbReference type="InterPro" id="IPR036890">
    <property type="entry name" value="HATPase_C_sf"/>
</dbReference>
<evidence type="ECO:0000313" key="3">
    <source>
        <dbReference type="EMBL" id="ANB06627.1"/>
    </source>
</evidence>
<protein>
    <submittedName>
        <fullName evidence="3">Regulator</fullName>
    </submittedName>
</protein>
<dbReference type="EMBL" id="CP012949">
    <property type="protein sequence ID" value="ANB06627.1"/>
    <property type="molecule type" value="Genomic_DNA"/>
</dbReference>
<name>A0ABN4P5Y9_STRAM</name>
<dbReference type="InterPro" id="IPR003594">
    <property type="entry name" value="HATPase_dom"/>
</dbReference>
<dbReference type="Pfam" id="PF13581">
    <property type="entry name" value="HATPase_c_2"/>
    <property type="match status" value="1"/>
</dbReference>
<organism evidence="3 4">
    <name type="scientific">Streptomyces ambofaciens</name>
    <dbReference type="NCBI Taxonomy" id="1889"/>
    <lineage>
        <taxon>Bacteria</taxon>
        <taxon>Bacillati</taxon>
        <taxon>Actinomycetota</taxon>
        <taxon>Actinomycetes</taxon>
        <taxon>Kitasatosporales</taxon>
        <taxon>Streptomycetaceae</taxon>
        <taxon>Streptomyces</taxon>
    </lineage>
</organism>
<keyword evidence="1" id="KW-0723">Serine/threonine-protein kinase</keyword>
<reference evidence="4" key="1">
    <citation type="submission" date="2015-10" db="EMBL/GenBank/DDBJ databases">
        <title>Complete genome sequence of Streptomyces ambofaciens DSM 40697.</title>
        <authorList>
            <person name="Thibessard A."/>
            <person name="Leblond P."/>
        </authorList>
    </citation>
    <scope>NUCLEOTIDE SEQUENCE [LARGE SCALE GENOMIC DNA]</scope>
    <source>
        <strain evidence="4">DSM 40697</strain>
    </source>
</reference>
<sequence>MGSAVNRAARAWKLPFSAEAEEVAGLRRILRLRLELWDVQELSDAAELCVSELVANVIKHVGPGTPTTLAVSTNGTRLRIEVHDPSTRALPVLTDVSAEAEEGRGMALIEAITDRWGVDLSADRKSTWCELRTNPTAVDGNAPPSRHVRAADVLGLYASTAVPLRSVGSSRLQATVAEETAIDVIADLLHWLHAHGRDPDHVLDRAQAHFEAEAAAR</sequence>
<proteinExistence type="predicted"/>
<dbReference type="PANTHER" id="PTHR35526">
    <property type="entry name" value="ANTI-SIGMA-F FACTOR RSBW-RELATED"/>
    <property type="match status" value="1"/>
</dbReference>
<keyword evidence="1" id="KW-0808">Transferase</keyword>